<reference evidence="6" key="1">
    <citation type="submission" date="2021-10" db="EMBL/GenBank/DDBJ databases">
        <title>Tropical sea cucumber genome reveals ecological adaptation and Cuvierian tubules defense mechanism.</title>
        <authorList>
            <person name="Chen T."/>
        </authorList>
    </citation>
    <scope>NUCLEOTIDE SEQUENCE</scope>
    <source>
        <strain evidence="6">Nanhai2018</strain>
        <tissue evidence="6">Muscle</tissue>
    </source>
</reference>
<dbReference type="InterPro" id="IPR052035">
    <property type="entry name" value="ZnF_BED_domain_contain"/>
</dbReference>
<sequence length="194" mass="21867">MQGLDTKFRRKRKVKLCINSGLDVPAISKVLGAASRLVGHFRKSNVATKALAIKQEQMGTTQHKLIQSCKTRWNSTYDMLRRLEEQRWPICAVLSDAEYTSVSDARTFELTDRDWKLVIDLSKCLKFLQVATTALSSEMKPTLSIVEPIMSAIATGHMKVLERDSEAIRTFKTTVSNALQTRFNFVNVSEVING</sequence>
<keyword evidence="7" id="KW-1185">Reference proteome</keyword>
<gene>
    <name evidence="6" type="ORF">HOLleu_00660</name>
</gene>
<evidence type="ECO:0000256" key="5">
    <source>
        <dbReference type="ARBA" id="ARBA00023242"/>
    </source>
</evidence>
<dbReference type="PANTHER" id="PTHR46481:SF10">
    <property type="entry name" value="ZINC FINGER BED DOMAIN-CONTAINING PROTEIN 39"/>
    <property type="match status" value="1"/>
</dbReference>
<keyword evidence="2" id="KW-0479">Metal-binding</keyword>
<comment type="caution">
    <text evidence="6">The sequence shown here is derived from an EMBL/GenBank/DDBJ whole genome shotgun (WGS) entry which is preliminary data.</text>
</comment>
<dbReference type="SUPFAM" id="SSF53098">
    <property type="entry name" value="Ribonuclease H-like"/>
    <property type="match status" value="1"/>
</dbReference>
<proteinExistence type="predicted"/>
<dbReference type="GO" id="GO:0008270">
    <property type="term" value="F:zinc ion binding"/>
    <property type="evidence" value="ECO:0007669"/>
    <property type="project" value="UniProtKB-KW"/>
</dbReference>
<organism evidence="6 7">
    <name type="scientific">Holothuria leucospilota</name>
    <name type="common">Black long sea cucumber</name>
    <name type="synonym">Mertensiothuria leucospilota</name>
    <dbReference type="NCBI Taxonomy" id="206669"/>
    <lineage>
        <taxon>Eukaryota</taxon>
        <taxon>Metazoa</taxon>
        <taxon>Echinodermata</taxon>
        <taxon>Eleutherozoa</taxon>
        <taxon>Echinozoa</taxon>
        <taxon>Holothuroidea</taxon>
        <taxon>Aspidochirotacea</taxon>
        <taxon>Aspidochirotida</taxon>
        <taxon>Holothuriidae</taxon>
        <taxon>Holothuria</taxon>
    </lineage>
</organism>
<dbReference type="Proteomes" id="UP001152320">
    <property type="component" value="Chromosome 1"/>
</dbReference>
<dbReference type="InterPro" id="IPR012337">
    <property type="entry name" value="RNaseH-like_sf"/>
</dbReference>
<evidence type="ECO:0000256" key="2">
    <source>
        <dbReference type="ARBA" id="ARBA00022723"/>
    </source>
</evidence>
<accession>A0A9Q1CMJ2</accession>
<keyword evidence="5" id="KW-0539">Nucleus</keyword>
<evidence type="ECO:0000256" key="3">
    <source>
        <dbReference type="ARBA" id="ARBA00022771"/>
    </source>
</evidence>
<evidence type="ECO:0000313" key="6">
    <source>
        <dbReference type="EMBL" id="KAJ8048377.1"/>
    </source>
</evidence>
<comment type="subcellular location">
    <subcellularLocation>
        <location evidence="1">Nucleus</location>
    </subcellularLocation>
</comment>
<evidence type="ECO:0000256" key="1">
    <source>
        <dbReference type="ARBA" id="ARBA00004123"/>
    </source>
</evidence>
<keyword evidence="3" id="KW-0863">Zinc-finger</keyword>
<dbReference type="AlphaFoldDB" id="A0A9Q1CMJ2"/>
<name>A0A9Q1CMJ2_HOLLE</name>
<dbReference type="EMBL" id="JAIZAY010000001">
    <property type="protein sequence ID" value="KAJ8048377.1"/>
    <property type="molecule type" value="Genomic_DNA"/>
</dbReference>
<evidence type="ECO:0000256" key="4">
    <source>
        <dbReference type="ARBA" id="ARBA00022833"/>
    </source>
</evidence>
<protein>
    <submittedName>
        <fullName evidence="6">Zinc finger BED domain-containing protein 1</fullName>
    </submittedName>
</protein>
<dbReference type="GO" id="GO:0005634">
    <property type="term" value="C:nucleus"/>
    <property type="evidence" value="ECO:0007669"/>
    <property type="project" value="UniProtKB-SubCell"/>
</dbReference>
<evidence type="ECO:0000313" key="7">
    <source>
        <dbReference type="Proteomes" id="UP001152320"/>
    </source>
</evidence>
<dbReference type="PANTHER" id="PTHR46481">
    <property type="entry name" value="ZINC FINGER BED DOMAIN-CONTAINING PROTEIN 4"/>
    <property type="match status" value="1"/>
</dbReference>
<keyword evidence="4" id="KW-0862">Zinc</keyword>
<dbReference type="OrthoDB" id="1607513at2759"/>